<organism evidence="1 2">
    <name type="scientific">Faecalicatena contorta</name>
    <dbReference type="NCBI Taxonomy" id="39482"/>
    <lineage>
        <taxon>Bacteria</taxon>
        <taxon>Bacillati</taxon>
        <taxon>Bacillota</taxon>
        <taxon>Clostridia</taxon>
        <taxon>Lachnospirales</taxon>
        <taxon>Lachnospiraceae</taxon>
        <taxon>Faecalicatena</taxon>
    </lineage>
</organism>
<accession>A0A174NDI8</accession>
<dbReference type="STRING" id="39482.ERS852491_05160"/>
<proteinExistence type="predicted"/>
<dbReference type="Proteomes" id="UP000095544">
    <property type="component" value="Unassembled WGS sequence"/>
</dbReference>
<sequence length="53" mass="6276">MKNTDRLRAMTDEELAHFLATVEAKLYRDDLDIIAYRADEVADALEWLKRESY</sequence>
<reference evidence="1 2" key="1">
    <citation type="submission" date="2015-09" db="EMBL/GenBank/DDBJ databases">
        <authorList>
            <consortium name="Pathogen Informatics"/>
        </authorList>
    </citation>
    <scope>NUCLEOTIDE SEQUENCE [LARGE SCALE GENOMIC DNA]</scope>
    <source>
        <strain evidence="1 2">2789STDY5834876</strain>
    </source>
</reference>
<protein>
    <submittedName>
        <fullName evidence="1">Uncharacterized protein</fullName>
    </submittedName>
</protein>
<evidence type="ECO:0000313" key="2">
    <source>
        <dbReference type="Proteomes" id="UP000095544"/>
    </source>
</evidence>
<dbReference type="AlphaFoldDB" id="A0A174NDI8"/>
<gene>
    <name evidence="1" type="ORF">ERS852491_05160</name>
</gene>
<dbReference type="OrthoDB" id="2067073at2"/>
<evidence type="ECO:0000313" key="1">
    <source>
        <dbReference type="EMBL" id="CUP44648.1"/>
    </source>
</evidence>
<dbReference type="EMBL" id="CYZU01000115">
    <property type="protein sequence ID" value="CUP44648.1"/>
    <property type="molecule type" value="Genomic_DNA"/>
</dbReference>
<dbReference type="RefSeq" id="WP_157355748.1">
    <property type="nucleotide sequence ID" value="NZ_CYZU01000115.1"/>
</dbReference>
<name>A0A174NDI8_9FIRM</name>